<proteinExistence type="predicted"/>
<sequence length="151" mass="16555">ISFSRAMASMNNNEAQQEAPWYEAYPAPKSEAAGISQSELLAMLEDGKEAGKDFVLVDLRRNDHASLHPSIPTLYKLFKAAGIPKVIWYCSSSKGRGSRAASWFADYVAEHDKSDCPIKSVALVQGIKGWVAAGPDFTSRVSEFEAGLWKK</sequence>
<evidence type="ECO:0000313" key="2">
    <source>
        <dbReference type="Proteomes" id="UP000714618"/>
    </source>
</evidence>
<keyword evidence="2" id="KW-1185">Reference proteome</keyword>
<protein>
    <recommendedName>
        <fullName evidence="3">Rhodanese domain-containing protein</fullName>
    </recommendedName>
</protein>
<accession>A0A9N8K887</accession>
<comment type="caution">
    <text evidence="1">The sequence shown here is derived from an EMBL/GenBank/DDBJ whole genome shotgun (WGS) entry which is preliminary data.</text>
</comment>
<gene>
    <name evidence="1" type="ORF">AWRI4233_LOCUS9468</name>
</gene>
<dbReference type="EMBL" id="CAIJEO010000012">
    <property type="protein sequence ID" value="CAD0100643.1"/>
    <property type="molecule type" value="Genomic_DNA"/>
</dbReference>
<dbReference type="InterPro" id="IPR036873">
    <property type="entry name" value="Rhodanese-like_dom_sf"/>
</dbReference>
<feature type="non-terminal residue" evidence="1">
    <location>
        <position position="151"/>
    </location>
</feature>
<evidence type="ECO:0008006" key="3">
    <source>
        <dbReference type="Google" id="ProtNLM"/>
    </source>
</evidence>
<evidence type="ECO:0000313" key="1">
    <source>
        <dbReference type="EMBL" id="CAD0100643.1"/>
    </source>
</evidence>
<dbReference type="Gene3D" id="3.40.250.10">
    <property type="entry name" value="Rhodanese-like domain"/>
    <property type="match status" value="1"/>
</dbReference>
<name>A0A9N8K887_9PEZI</name>
<dbReference type="Proteomes" id="UP000714618">
    <property type="component" value="Unassembled WGS sequence"/>
</dbReference>
<dbReference type="OrthoDB" id="8300214at2759"/>
<dbReference type="SUPFAM" id="SSF52821">
    <property type="entry name" value="Rhodanese/Cell cycle control phosphatase"/>
    <property type="match status" value="1"/>
</dbReference>
<reference evidence="1" key="1">
    <citation type="submission" date="2020-06" db="EMBL/GenBank/DDBJ databases">
        <authorList>
            <person name="Onetto C."/>
        </authorList>
    </citation>
    <scope>NUCLEOTIDE SEQUENCE</scope>
</reference>
<organism evidence="1 2">
    <name type="scientific">Aureobasidium mustum</name>
    <dbReference type="NCBI Taxonomy" id="2773714"/>
    <lineage>
        <taxon>Eukaryota</taxon>
        <taxon>Fungi</taxon>
        <taxon>Dikarya</taxon>
        <taxon>Ascomycota</taxon>
        <taxon>Pezizomycotina</taxon>
        <taxon>Dothideomycetes</taxon>
        <taxon>Dothideomycetidae</taxon>
        <taxon>Dothideales</taxon>
        <taxon>Saccotheciaceae</taxon>
        <taxon>Aureobasidium</taxon>
    </lineage>
</organism>
<dbReference type="AlphaFoldDB" id="A0A9N8K887"/>